<dbReference type="Proteomes" id="UP000252004">
    <property type="component" value="Chromosome"/>
</dbReference>
<dbReference type="Gene3D" id="3.30.530.20">
    <property type="match status" value="1"/>
</dbReference>
<dbReference type="EMBL" id="CP030862">
    <property type="protein sequence ID" value="AXE25214.1"/>
    <property type="molecule type" value="Genomic_DNA"/>
</dbReference>
<evidence type="ECO:0000313" key="1">
    <source>
        <dbReference type="EMBL" id="AXE25214.1"/>
    </source>
</evidence>
<name>A0A344U2U3_9ACTN</name>
<dbReference type="KEGG" id="sgz:C0216_18760"/>
<accession>A0A344U2U3</accession>
<dbReference type="OrthoDB" id="4773254at2"/>
<reference evidence="1 2" key="1">
    <citation type="submission" date="2018-01" db="EMBL/GenBank/DDBJ databases">
        <title>Draft genome Sequence of streptomyces globosus LZH-48.</title>
        <authorList>
            <person name="Ran K."/>
            <person name="Li Z."/>
            <person name="Wei S."/>
            <person name="Dong R."/>
        </authorList>
    </citation>
    <scope>NUCLEOTIDE SEQUENCE [LARGE SCALE GENOMIC DNA]</scope>
    <source>
        <strain evidence="1 2">LZH-48</strain>
    </source>
</reference>
<dbReference type="RefSeq" id="WP_114056400.1">
    <property type="nucleotide sequence ID" value="NZ_CP030862.1"/>
</dbReference>
<dbReference type="InterPro" id="IPR023393">
    <property type="entry name" value="START-like_dom_sf"/>
</dbReference>
<gene>
    <name evidence="1" type="ORF">C0216_18760</name>
</gene>
<sequence>MEDPRVVVEREVAAPAERVWRALTDLEAMPRVLSGVEAVEVLTPGPFGVDTRWRETRRMFGSRATEEMRVSVCEAPRRYVAEAFNAGMRYESEFRVEERAPGRSVVRMAFSASPASGGKPPGVFLRLLNRLGTRAAARAVARDLADVAAAVETAGPG</sequence>
<evidence type="ECO:0000313" key="2">
    <source>
        <dbReference type="Proteomes" id="UP000252004"/>
    </source>
</evidence>
<organism evidence="1 2">
    <name type="scientific">Streptomyces globosus</name>
    <dbReference type="NCBI Taxonomy" id="68209"/>
    <lineage>
        <taxon>Bacteria</taxon>
        <taxon>Bacillati</taxon>
        <taxon>Actinomycetota</taxon>
        <taxon>Actinomycetes</taxon>
        <taxon>Kitasatosporales</taxon>
        <taxon>Streptomycetaceae</taxon>
        <taxon>Streptomyces</taxon>
    </lineage>
</organism>
<dbReference type="CDD" id="cd07812">
    <property type="entry name" value="SRPBCC"/>
    <property type="match status" value="1"/>
</dbReference>
<dbReference type="Pfam" id="PF10604">
    <property type="entry name" value="Polyketide_cyc2"/>
    <property type="match status" value="1"/>
</dbReference>
<dbReference type="AlphaFoldDB" id="A0A344U2U3"/>
<proteinExistence type="predicted"/>
<dbReference type="SUPFAM" id="SSF55961">
    <property type="entry name" value="Bet v1-like"/>
    <property type="match status" value="1"/>
</dbReference>
<dbReference type="InterPro" id="IPR019587">
    <property type="entry name" value="Polyketide_cyclase/dehydratase"/>
</dbReference>
<protein>
    <submittedName>
        <fullName evidence="1">SRPBCC family protein</fullName>
    </submittedName>
</protein>
<keyword evidence="2" id="KW-1185">Reference proteome</keyword>